<dbReference type="Proteomes" id="UP000092462">
    <property type="component" value="Unassembled WGS sequence"/>
</dbReference>
<accession>A0A1B0DFB0</accession>
<dbReference type="VEuPathDB" id="VectorBase:PPAPM1_002240"/>
<evidence type="ECO:0000256" key="5">
    <source>
        <dbReference type="ARBA" id="ARBA00019043"/>
    </source>
</evidence>
<dbReference type="Gene3D" id="3.40.50.12780">
    <property type="entry name" value="N-terminal domain of ligase-like"/>
    <property type="match status" value="1"/>
</dbReference>
<proteinExistence type="inferred from homology"/>
<dbReference type="Pfam" id="PF00501">
    <property type="entry name" value="AMP-binding"/>
    <property type="match status" value="4"/>
</dbReference>
<evidence type="ECO:0000256" key="6">
    <source>
        <dbReference type="ARBA" id="ARBA00022741"/>
    </source>
</evidence>
<dbReference type="FunFam" id="3.30.300.30:FF:000007">
    <property type="entry name" value="4-coumarate--CoA ligase 2"/>
    <property type="match status" value="1"/>
</dbReference>
<reference evidence="17" key="1">
    <citation type="submission" date="2022-08" db="UniProtKB">
        <authorList>
            <consortium name="EnsemblMetazoa"/>
        </authorList>
    </citation>
    <scope>IDENTIFICATION</scope>
    <source>
        <strain evidence="17">Israel</strain>
    </source>
</reference>
<sequence>MELPITTATSSGKVFSRANQEMTSPNKNILYGGPDPDITEGEESLGELVLKRCTHYSEQIVLIDGVTSEELKYRELKERSIRYAEIMHAEGLREGDVIGLCSENRLDFPCVLFGAFYLGVTVAPLNLTYSDKIQLTEKEVIEFVAKKASPAKRLHGGVKFVEEIPKNPSGKILRRELRSKLNQMLKSKFLGVFTVDMPRKDMVILGIIPWFHAFGCLTLCGMSLSGIRTVLLPKFEEFLFLSCIENYKITQMFLVPPLMVFLAKHPLVDNYDMSTVQEIICGAAPLSKEIEEAVSNRIGVVVRQGYGMSEMTLSTLLQTNIKKPGSVGDLRPGMWGKVIDPDSGRLLGPNQPGELCFKGSQNMKGYIGNDKATRDTIDTEGWLHTGDIGYFDEEGQFFIVDRLKELIKYKGYQSTSVGVDSLKMSDDDKIVFGGEGTTDFTKLVGSLGELLFFQLNNNQDKIGIIDGLTGRKITYREIKEKALHLAEFFRQNGIKAGDVIGICSENRIEFPFTIYAAFLIGATITTINLLYTEREMNHTIQLTRPKVIFGSELVVERLQDVSRKFSFIEKIIQYGDTPIVKRILVFEDILKDRRYAKPEEEHVNPPEDLNRNALIMMSSGTTGLPKGVQITEANILATLGHSVDSRNELYEEDEELIILSIIPWFHVYGLMTLISSSIGGITLISLPRFEERLFLSCIEKYKATHSFMVPPLMVFMAKHPLVDKYDLSSLKELYCGAAPLSKEVENAVMARIPNLKAIRQGFGLSETTLSVLSTREAKTKPGSVGIIAIGTSCKVIDPETGKILGPNQPGELCFKGPQIMKGYVGNDAATRDTIDSEGWFHTGDVGYYDEDKFFFIVDRLKELIKYKAFQVPPAELEALLMSHPKIADAAVIGLPDEIAGELPLAFVVKQPNVEVTEQEIKDYIAGKVTNYKQLRGGVRFIDEIPKNLSEIKHVLDLTTPKIIFVTSSAIDNIKEVVKEVPSIKEIIAIGSNSSSKNARDLRTFDEILKDPKYKMNQRDYKLPSEGDLDSNDAFILMSSGTTGLPKGVVLSDRNILEALANLE</sequence>
<feature type="domain" description="AMP-dependent synthetase/ligase" evidence="15">
    <location>
        <begin position="949"/>
        <end position="1061"/>
    </location>
</feature>
<keyword evidence="10" id="KW-0503">Monooxygenase</keyword>
<evidence type="ECO:0000256" key="4">
    <source>
        <dbReference type="ARBA" id="ARBA00012532"/>
    </source>
</evidence>
<dbReference type="InterPro" id="IPR045851">
    <property type="entry name" value="AMP-bd_C_sf"/>
</dbReference>
<evidence type="ECO:0000256" key="3">
    <source>
        <dbReference type="ARBA" id="ARBA00006432"/>
    </source>
</evidence>
<feature type="domain" description="AMP-dependent synthetase/ligase" evidence="15">
    <location>
        <begin position="200"/>
        <end position="366"/>
    </location>
</feature>
<protein>
    <recommendedName>
        <fullName evidence="5">Luciferin 4-monooxygenase</fullName>
        <ecNumber evidence="4">1.13.12.7</ecNumber>
    </recommendedName>
</protein>
<dbReference type="FunFam" id="3.40.50.12780:FF:000003">
    <property type="entry name" value="Long-chain-fatty-acid--CoA ligase FadD"/>
    <property type="match status" value="1"/>
</dbReference>
<keyword evidence="18" id="KW-1185">Reference proteome</keyword>
<evidence type="ECO:0000256" key="11">
    <source>
        <dbReference type="ARBA" id="ARBA00023140"/>
    </source>
</evidence>
<keyword evidence="6" id="KW-0547">Nucleotide-binding</keyword>
<dbReference type="InterPro" id="IPR020845">
    <property type="entry name" value="AMP-binding_CS"/>
</dbReference>
<dbReference type="Pfam" id="PF13193">
    <property type="entry name" value="AMP-binding_C"/>
    <property type="match status" value="1"/>
</dbReference>
<evidence type="ECO:0000259" key="15">
    <source>
        <dbReference type="Pfam" id="PF00501"/>
    </source>
</evidence>
<keyword evidence="11" id="KW-0576">Peroxisome</keyword>
<dbReference type="InterPro" id="IPR000873">
    <property type="entry name" value="AMP-dep_synth/lig_dom"/>
</dbReference>
<dbReference type="SUPFAM" id="SSF56801">
    <property type="entry name" value="Acetyl-CoA synthetase-like"/>
    <property type="match status" value="5"/>
</dbReference>
<dbReference type="PANTHER" id="PTHR24096">
    <property type="entry name" value="LONG-CHAIN-FATTY-ACID--COA LIGASE"/>
    <property type="match status" value="1"/>
</dbReference>
<feature type="domain" description="AMP-dependent synthetase/ligase" evidence="15">
    <location>
        <begin position="52"/>
        <end position="131"/>
    </location>
</feature>
<dbReference type="PROSITE" id="PS00455">
    <property type="entry name" value="AMP_BINDING"/>
    <property type="match status" value="2"/>
</dbReference>
<evidence type="ECO:0000313" key="18">
    <source>
        <dbReference type="Proteomes" id="UP000092462"/>
    </source>
</evidence>
<dbReference type="VEuPathDB" id="VectorBase:PPAPM1_001832"/>
<comment type="cofactor">
    <cofactor evidence="1">
        <name>Mg(2+)</name>
        <dbReference type="ChEBI" id="CHEBI:18420"/>
    </cofactor>
</comment>
<dbReference type="VEuPathDB" id="VectorBase:PPAI006719"/>
<comment type="catalytic activity">
    <reaction evidence="14">
        <text>firefly D-luciferin + ATP + O2 = firefly oxyluciferin + hnu + AMP + CO2 + diphosphate</text>
        <dbReference type="Rhea" id="RHEA:10732"/>
        <dbReference type="ChEBI" id="CHEBI:15379"/>
        <dbReference type="ChEBI" id="CHEBI:16526"/>
        <dbReference type="ChEBI" id="CHEBI:16792"/>
        <dbReference type="ChEBI" id="CHEBI:30212"/>
        <dbReference type="ChEBI" id="CHEBI:30616"/>
        <dbReference type="ChEBI" id="CHEBI:33019"/>
        <dbReference type="ChEBI" id="CHEBI:58038"/>
        <dbReference type="ChEBI" id="CHEBI:456215"/>
        <dbReference type="EC" id="1.13.12.7"/>
    </reaction>
</comment>
<dbReference type="PANTHER" id="PTHR24096:SF423">
    <property type="entry name" value="GM05240P"/>
    <property type="match status" value="1"/>
</dbReference>
<name>A0A1B0DFB0_PHLPP</name>
<dbReference type="EMBL" id="AJVK01015102">
    <property type="status" value="NOT_ANNOTATED_CDS"/>
    <property type="molecule type" value="Genomic_DNA"/>
</dbReference>
<dbReference type="EMBL" id="AJVK01015101">
    <property type="status" value="NOT_ANNOTATED_CDS"/>
    <property type="molecule type" value="Genomic_DNA"/>
</dbReference>
<evidence type="ECO:0000256" key="14">
    <source>
        <dbReference type="ARBA" id="ARBA00048497"/>
    </source>
</evidence>
<keyword evidence="9" id="KW-0560">Oxidoreductase</keyword>
<dbReference type="GO" id="GO:0008218">
    <property type="term" value="P:bioluminescence"/>
    <property type="evidence" value="ECO:0007669"/>
    <property type="project" value="UniProtKB-KW"/>
</dbReference>
<evidence type="ECO:0000256" key="8">
    <source>
        <dbReference type="ARBA" id="ARBA00022842"/>
    </source>
</evidence>
<dbReference type="GO" id="GO:0005524">
    <property type="term" value="F:ATP binding"/>
    <property type="evidence" value="ECO:0007669"/>
    <property type="project" value="UniProtKB-KW"/>
</dbReference>
<evidence type="ECO:0000256" key="9">
    <source>
        <dbReference type="ARBA" id="ARBA00023002"/>
    </source>
</evidence>
<dbReference type="InterPro" id="IPR025110">
    <property type="entry name" value="AMP-bd_C"/>
</dbReference>
<dbReference type="CDD" id="cd05911">
    <property type="entry name" value="Firefly_Luc_like"/>
    <property type="match status" value="1"/>
</dbReference>
<evidence type="ECO:0000256" key="2">
    <source>
        <dbReference type="ARBA" id="ARBA00004275"/>
    </source>
</evidence>
<evidence type="ECO:0000256" key="10">
    <source>
        <dbReference type="ARBA" id="ARBA00023033"/>
    </source>
</evidence>
<evidence type="ECO:0000256" key="12">
    <source>
        <dbReference type="ARBA" id="ARBA00023223"/>
    </source>
</evidence>
<dbReference type="InterPro" id="IPR042099">
    <property type="entry name" value="ANL_N_sf"/>
</dbReference>
<keyword evidence="13" id="KW-0599">Photoprotein</keyword>
<organism evidence="17 18">
    <name type="scientific">Phlebotomus papatasi</name>
    <name type="common">Sandfly</name>
    <dbReference type="NCBI Taxonomy" id="29031"/>
    <lineage>
        <taxon>Eukaryota</taxon>
        <taxon>Metazoa</taxon>
        <taxon>Ecdysozoa</taxon>
        <taxon>Arthropoda</taxon>
        <taxon>Hexapoda</taxon>
        <taxon>Insecta</taxon>
        <taxon>Pterygota</taxon>
        <taxon>Neoptera</taxon>
        <taxon>Endopterygota</taxon>
        <taxon>Diptera</taxon>
        <taxon>Nematocera</taxon>
        <taxon>Psychodoidea</taxon>
        <taxon>Psychodidae</taxon>
        <taxon>Phlebotomus</taxon>
        <taxon>Phlebotomus</taxon>
    </lineage>
</organism>
<feature type="domain" description="AMP-dependent synthetase/ligase" evidence="15">
    <location>
        <begin position="454"/>
        <end position="823"/>
    </location>
</feature>
<dbReference type="EMBL" id="AJVK01015103">
    <property type="status" value="NOT_ANNOTATED_CDS"/>
    <property type="molecule type" value="Genomic_DNA"/>
</dbReference>
<comment type="similarity">
    <text evidence="3">Belongs to the ATP-dependent AMP-binding enzyme family.</text>
</comment>
<dbReference type="EMBL" id="AJVK01015100">
    <property type="status" value="NOT_ANNOTATED_CDS"/>
    <property type="molecule type" value="Genomic_DNA"/>
</dbReference>
<evidence type="ECO:0000256" key="1">
    <source>
        <dbReference type="ARBA" id="ARBA00001946"/>
    </source>
</evidence>
<evidence type="ECO:0000256" key="7">
    <source>
        <dbReference type="ARBA" id="ARBA00022840"/>
    </source>
</evidence>
<dbReference type="Gene3D" id="2.30.38.10">
    <property type="entry name" value="Luciferase, Domain 3"/>
    <property type="match status" value="2"/>
</dbReference>
<dbReference type="VEuPathDB" id="VectorBase:PPAPM1_003197"/>
<keyword evidence="7" id="KW-0067">ATP-binding</keyword>
<evidence type="ECO:0000313" key="17">
    <source>
        <dbReference type="EnsemblMetazoa" id="PPAI006719-PA"/>
    </source>
</evidence>
<dbReference type="Gene3D" id="3.40.50.980">
    <property type="match status" value="4"/>
</dbReference>
<dbReference type="GO" id="GO:0005777">
    <property type="term" value="C:peroxisome"/>
    <property type="evidence" value="ECO:0007669"/>
    <property type="project" value="UniProtKB-SubCell"/>
</dbReference>
<dbReference type="GO" id="GO:0004497">
    <property type="term" value="F:monooxygenase activity"/>
    <property type="evidence" value="ECO:0007669"/>
    <property type="project" value="UniProtKB-KW"/>
</dbReference>
<dbReference type="AlphaFoldDB" id="A0A1B0DFB0"/>
<evidence type="ECO:0000259" key="16">
    <source>
        <dbReference type="Pfam" id="PF13193"/>
    </source>
</evidence>
<dbReference type="Gene3D" id="3.30.300.30">
    <property type="match status" value="1"/>
</dbReference>
<dbReference type="GO" id="GO:0016405">
    <property type="term" value="F:CoA-ligase activity"/>
    <property type="evidence" value="ECO:0007669"/>
    <property type="project" value="TreeGrafter"/>
</dbReference>
<keyword evidence="8" id="KW-0460">Magnesium</keyword>
<keyword evidence="12" id="KW-0455">Luminescence</keyword>
<comment type="subcellular location">
    <subcellularLocation>
        <location evidence="2">Peroxisome</location>
    </subcellularLocation>
</comment>
<dbReference type="EnsemblMetazoa" id="PPAI006719-RA">
    <property type="protein sequence ID" value="PPAI006719-PA"/>
    <property type="gene ID" value="PPAI006719"/>
</dbReference>
<dbReference type="EC" id="1.13.12.7" evidence="4"/>
<evidence type="ECO:0000256" key="13">
    <source>
        <dbReference type="ARBA" id="ARBA00023262"/>
    </source>
</evidence>
<feature type="domain" description="AMP-binding enzyme C-terminal" evidence="16">
    <location>
        <begin position="875"/>
        <end position="947"/>
    </location>
</feature>